<dbReference type="PANTHER" id="PTHR43214">
    <property type="entry name" value="TWO-COMPONENT RESPONSE REGULATOR"/>
    <property type="match status" value="1"/>
</dbReference>
<dbReference type="Pfam" id="PF00196">
    <property type="entry name" value="GerE"/>
    <property type="match status" value="1"/>
</dbReference>
<reference evidence="7" key="1">
    <citation type="journal article" date="2019" name="Int. J. Syst. Evol. Microbiol.">
        <title>The Global Catalogue of Microorganisms (GCM) 10K type strain sequencing project: providing services to taxonomists for standard genome sequencing and annotation.</title>
        <authorList>
            <consortium name="The Broad Institute Genomics Platform"/>
            <consortium name="The Broad Institute Genome Sequencing Center for Infectious Disease"/>
            <person name="Wu L."/>
            <person name="Ma J."/>
        </authorList>
    </citation>
    <scope>NUCLEOTIDE SEQUENCE [LARGE SCALE GENOMIC DNA]</scope>
    <source>
        <strain evidence="7">CGMCC 1.5362</strain>
    </source>
</reference>
<feature type="domain" description="Response regulatory" evidence="5">
    <location>
        <begin position="15"/>
        <end position="129"/>
    </location>
</feature>
<dbReference type="InterPro" id="IPR000792">
    <property type="entry name" value="Tscrpt_reg_LuxR_C"/>
</dbReference>
<dbReference type="InterPro" id="IPR001789">
    <property type="entry name" value="Sig_transdc_resp-reg_receiver"/>
</dbReference>
<sequence length="233" mass="25089">MSDDGVAATTADPVRIVLADDHARVRAQVRQALEAGGMEVCGEAATAEEALALTLEQVPDVALLDIHMPGNGISAADEITKRLPQTAVVMLTRSSEDDDLFDSLRAGACGYLLKGSEPAELATALRAVLANGSAMSPQLVSRVLQEFRAPRRRPFVRKSVAAGRLSTREWEVMDLLGQGLTTDEVAKRLFLSPTTVRVHVSTVLRKLRVKDREAAFRVLREDPADAGPGRPGR</sequence>
<comment type="caution">
    <text evidence="6">The sequence shown here is derived from an EMBL/GenBank/DDBJ whole genome shotgun (WGS) entry which is preliminary data.</text>
</comment>
<gene>
    <name evidence="6" type="ORF">GCM10011509_16150</name>
</gene>
<evidence type="ECO:0000256" key="3">
    <source>
        <dbReference type="PROSITE-ProRule" id="PRU00169"/>
    </source>
</evidence>
<organism evidence="6 7">
    <name type="scientific">Ornithinimicrobium pekingense</name>
    <dbReference type="NCBI Taxonomy" id="384677"/>
    <lineage>
        <taxon>Bacteria</taxon>
        <taxon>Bacillati</taxon>
        <taxon>Actinomycetota</taxon>
        <taxon>Actinomycetes</taxon>
        <taxon>Micrococcales</taxon>
        <taxon>Ornithinimicrobiaceae</taxon>
        <taxon>Ornithinimicrobium</taxon>
    </lineage>
</organism>
<feature type="domain" description="HTH luxR-type" evidence="4">
    <location>
        <begin position="158"/>
        <end position="223"/>
    </location>
</feature>
<evidence type="ECO:0000313" key="6">
    <source>
        <dbReference type="EMBL" id="GGK68518.1"/>
    </source>
</evidence>
<evidence type="ECO:0000256" key="2">
    <source>
        <dbReference type="ARBA" id="ARBA00023125"/>
    </source>
</evidence>
<protein>
    <submittedName>
        <fullName evidence="6">DNA-binding response regulator</fullName>
    </submittedName>
</protein>
<dbReference type="PRINTS" id="PR00038">
    <property type="entry name" value="HTHLUXR"/>
</dbReference>
<dbReference type="Gene3D" id="3.40.50.2300">
    <property type="match status" value="1"/>
</dbReference>
<dbReference type="InterPro" id="IPR016032">
    <property type="entry name" value="Sig_transdc_resp-reg_C-effctor"/>
</dbReference>
<dbReference type="PROSITE" id="PS50043">
    <property type="entry name" value="HTH_LUXR_2"/>
    <property type="match status" value="1"/>
</dbReference>
<keyword evidence="2 6" id="KW-0238">DNA-binding</keyword>
<evidence type="ECO:0000256" key="1">
    <source>
        <dbReference type="ARBA" id="ARBA00022553"/>
    </source>
</evidence>
<proteinExistence type="predicted"/>
<accession>A0ABQ2F8Q2</accession>
<evidence type="ECO:0000259" key="5">
    <source>
        <dbReference type="PROSITE" id="PS50110"/>
    </source>
</evidence>
<dbReference type="CDD" id="cd17535">
    <property type="entry name" value="REC_NarL-like"/>
    <property type="match status" value="1"/>
</dbReference>
<dbReference type="SUPFAM" id="SSF52172">
    <property type="entry name" value="CheY-like"/>
    <property type="match status" value="1"/>
</dbReference>
<dbReference type="SMART" id="SM00421">
    <property type="entry name" value="HTH_LUXR"/>
    <property type="match status" value="1"/>
</dbReference>
<dbReference type="CDD" id="cd06170">
    <property type="entry name" value="LuxR_C_like"/>
    <property type="match status" value="1"/>
</dbReference>
<feature type="modified residue" description="4-aspartylphosphate" evidence="3">
    <location>
        <position position="65"/>
    </location>
</feature>
<dbReference type="InterPro" id="IPR039420">
    <property type="entry name" value="WalR-like"/>
</dbReference>
<dbReference type="Pfam" id="PF00072">
    <property type="entry name" value="Response_reg"/>
    <property type="match status" value="1"/>
</dbReference>
<dbReference type="PROSITE" id="PS50110">
    <property type="entry name" value="RESPONSE_REGULATORY"/>
    <property type="match status" value="1"/>
</dbReference>
<dbReference type="RefSeq" id="WP_022921524.1">
    <property type="nucleotide sequence ID" value="NZ_BMLB01000003.1"/>
</dbReference>
<keyword evidence="1 3" id="KW-0597">Phosphoprotein</keyword>
<dbReference type="GO" id="GO:0003677">
    <property type="term" value="F:DNA binding"/>
    <property type="evidence" value="ECO:0007669"/>
    <property type="project" value="UniProtKB-KW"/>
</dbReference>
<dbReference type="InterPro" id="IPR058245">
    <property type="entry name" value="NreC/VraR/RcsB-like_REC"/>
</dbReference>
<dbReference type="InterPro" id="IPR011006">
    <property type="entry name" value="CheY-like_superfamily"/>
</dbReference>
<dbReference type="SMART" id="SM00448">
    <property type="entry name" value="REC"/>
    <property type="match status" value="1"/>
</dbReference>
<dbReference type="SUPFAM" id="SSF46894">
    <property type="entry name" value="C-terminal effector domain of the bipartite response regulators"/>
    <property type="match status" value="1"/>
</dbReference>
<evidence type="ECO:0000259" key="4">
    <source>
        <dbReference type="PROSITE" id="PS50043"/>
    </source>
</evidence>
<dbReference type="PANTHER" id="PTHR43214:SF43">
    <property type="entry name" value="TWO-COMPONENT RESPONSE REGULATOR"/>
    <property type="match status" value="1"/>
</dbReference>
<dbReference type="Proteomes" id="UP000662111">
    <property type="component" value="Unassembled WGS sequence"/>
</dbReference>
<dbReference type="EMBL" id="BMLB01000003">
    <property type="protein sequence ID" value="GGK68518.1"/>
    <property type="molecule type" value="Genomic_DNA"/>
</dbReference>
<evidence type="ECO:0000313" key="7">
    <source>
        <dbReference type="Proteomes" id="UP000662111"/>
    </source>
</evidence>
<keyword evidence="7" id="KW-1185">Reference proteome</keyword>
<name>A0ABQ2F8Q2_9MICO</name>